<dbReference type="OrthoDB" id="2684181at2759"/>
<dbReference type="AlphaFoldDB" id="A0A166TQ72"/>
<evidence type="ECO:0000313" key="1">
    <source>
        <dbReference type="EMBL" id="KZP30857.1"/>
    </source>
</evidence>
<dbReference type="EMBL" id="KV417492">
    <property type="protein sequence ID" value="KZP30857.1"/>
    <property type="molecule type" value="Genomic_DNA"/>
</dbReference>
<sequence>MPPNSPAAPFSQEAQRLIELLAHYLDLFESYSDQVRCLPNGEELYNSANSKWMQDPFITPLAGDAAQRTAFFARCNAIIDSVPVTIEQRFKIIYTCWAATRVIIDQDLQKLHGRDQGRVLGEAGRIVSLEAHKRKQTTAAPLETPNPRLPAHLSAAFYPSLREEDPIEKLLGQTIRYRHHKDNAIKECRVMDYGTSRLKGEWYCIAHDGDDVDEITASEMKDILASRV</sequence>
<dbReference type="Proteomes" id="UP000076532">
    <property type="component" value="Unassembled WGS sequence"/>
</dbReference>
<protein>
    <submittedName>
        <fullName evidence="1">Uncharacterized protein</fullName>
    </submittedName>
</protein>
<name>A0A166TQ72_9AGAM</name>
<gene>
    <name evidence="1" type="ORF">FIBSPDRAFT_1038095</name>
</gene>
<proteinExistence type="predicted"/>
<accession>A0A166TQ72</accession>
<organism evidence="1 2">
    <name type="scientific">Athelia psychrophila</name>
    <dbReference type="NCBI Taxonomy" id="1759441"/>
    <lineage>
        <taxon>Eukaryota</taxon>
        <taxon>Fungi</taxon>
        <taxon>Dikarya</taxon>
        <taxon>Basidiomycota</taxon>
        <taxon>Agaricomycotina</taxon>
        <taxon>Agaricomycetes</taxon>
        <taxon>Agaricomycetidae</taxon>
        <taxon>Atheliales</taxon>
        <taxon>Atheliaceae</taxon>
        <taxon>Athelia</taxon>
    </lineage>
</organism>
<reference evidence="1 2" key="1">
    <citation type="journal article" date="2016" name="Mol. Biol. Evol.">
        <title>Comparative Genomics of Early-Diverging Mushroom-Forming Fungi Provides Insights into the Origins of Lignocellulose Decay Capabilities.</title>
        <authorList>
            <person name="Nagy L.G."/>
            <person name="Riley R."/>
            <person name="Tritt A."/>
            <person name="Adam C."/>
            <person name="Daum C."/>
            <person name="Floudas D."/>
            <person name="Sun H."/>
            <person name="Yadav J.S."/>
            <person name="Pangilinan J."/>
            <person name="Larsson K.H."/>
            <person name="Matsuura K."/>
            <person name="Barry K."/>
            <person name="Labutti K."/>
            <person name="Kuo R."/>
            <person name="Ohm R.A."/>
            <person name="Bhattacharya S.S."/>
            <person name="Shirouzu T."/>
            <person name="Yoshinaga Y."/>
            <person name="Martin F.M."/>
            <person name="Grigoriev I.V."/>
            <person name="Hibbett D.S."/>
        </authorList>
    </citation>
    <scope>NUCLEOTIDE SEQUENCE [LARGE SCALE GENOMIC DNA]</scope>
    <source>
        <strain evidence="1 2">CBS 109695</strain>
    </source>
</reference>
<keyword evidence="2" id="KW-1185">Reference proteome</keyword>
<evidence type="ECO:0000313" key="2">
    <source>
        <dbReference type="Proteomes" id="UP000076532"/>
    </source>
</evidence>